<dbReference type="EMBL" id="JAFBDQ010000003">
    <property type="protein sequence ID" value="MBM7556009.1"/>
    <property type="molecule type" value="Genomic_DNA"/>
</dbReference>
<evidence type="ECO:0000256" key="1">
    <source>
        <dbReference type="ARBA" id="ARBA00011009"/>
    </source>
</evidence>
<dbReference type="Proteomes" id="UP000774000">
    <property type="component" value="Unassembled WGS sequence"/>
</dbReference>
<dbReference type="GO" id="GO:0005829">
    <property type="term" value="C:cytosol"/>
    <property type="evidence" value="ECO:0007669"/>
    <property type="project" value="TreeGrafter"/>
</dbReference>
<keyword evidence="13" id="KW-0547">Nucleotide-binding</keyword>
<dbReference type="GO" id="GO:0046167">
    <property type="term" value="P:glycerol-3-phosphate biosynthetic process"/>
    <property type="evidence" value="ECO:0007669"/>
    <property type="project" value="UniProtKB-UniRule"/>
</dbReference>
<dbReference type="GO" id="GO:0006650">
    <property type="term" value="P:glycerophospholipid metabolic process"/>
    <property type="evidence" value="ECO:0007669"/>
    <property type="project" value="UniProtKB-UniRule"/>
</dbReference>
<keyword evidence="5 13" id="KW-0520">NAD</keyword>
<dbReference type="PRINTS" id="PR00077">
    <property type="entry name" value="GPDHDRGNASE"/>
</dbReference>
<evidence type="ECO:0000256" key="6">
    <source>
        <dbReference type="ARBA" id="ARBA00023098"/>
    </source>
</evidence>
<dbReference type="AlphaFoldDB" id="A0A938XSG6"/>
<dbReference type="RefSeq" id="WP_204700714.1">
    <property type="nucleotide sequence ID" value="NZ_JAFBDQ010000003.1"/>
</dbReference>
<feature type="binding site" evidence="13">
    <location>
        <position position="139"/>
    </location>
    <ligand>
        <name>sn-glycerol 3-phosphate</name>
        <dbReference type="ChEBI" id="CHEBI:57597"/>
    </ligand>
</feature>
<dbReference type="InterPro" id="IPR013328">
    <property type="entry name" value="6PGD_dom2"/>
</dbReference>
<evidence type="ECO:0000256" key="4">
    <source>
        <dbReference type="ARBA" id="ARBA00023002"/>
    </source>
</evidence>
<evidence type="ECO:0000256" key="3">
    <source>
        <dbReference type="ARBA" id="ARBA00022857"/>
    </source>
</evidence>
<dbReference type="PANTHER" id="PTHR11728:SF1">
    <property type="entry name" value="GLYCEROL-3-PHOSPHATE DEHYDROGENASE [NAD(+)] 2, CHLOROPLASTIC"/>
    <property type="match status" value="1"/>
</dbReference>
<keyword evidence="7 13" id="KW-0594">Phospholipid biosynthesis</keyword>
<feature type="binding site" evidence="16">
    <location>
        <position position="141"/>
    </location>
    <ligand>
        <name>NAD(+)</name>
        <dbReference type="ChEBI" id="CHEBI:57540"/>
    </ligand>
</feature>
<accession>A0A938XSG6</accession>
<evidence type="ECO:0000259" key="18">
    <source>
        <dbReference type="Pfam" id="PF01210"/>
    </source>
</evidence>
<dbReference type="EC" id="1.1.1.94" evidence="10 13"/>
<dbReference type="InterPro" id="IPR008927">
    <property type="entry name" value="6-PGluconate_DH-like_C_sf"/>
</dbReference>
<gene>
    <name evidence="13" type="primary">gpsA</name>
    <name evidence="20" type="ORF">JOC47_000843</name>
</gene>
<dbReference type="PANTHER" id="PTHR11728">
    <property type="entry name" value="GLYCEROL-3-PHOSPHATE DEHYDROGENASE"/>
    <property type="match status" value="1"/>
</dbReference>
<dbReference type="Gene3D" id="1.10.1040.10">
    <property type="entry name" value="N-(1-d-carboxylethyl)-l-norvaline Dehydrogenase, domain 2"/>
    <property type="match status" value="1"/>
</dbReference>
<evidence type="ECO:0000256" key="12">
    <source>
        <dbReference type="ARBA" id="ARBA00080511"/>
    </source>
</evidence>
<keyword evidence="4 13" id="KW-0560">Oxidoreductase</keyword>
<feature type="binding site" evidence="13">
    <location>
        <position position="256"/>
    </location>
    <ligand>
        <name>NADPH</name>
        <dbReference type="ChEBI" id="CHEBI:57783"/>
    </ligand>
</feature>
<sequence length="342" mass="37109">MSKKVAVIGGGSWGTALAQVLHNNNYQVQIYDLSQEKVDEINQDHINSYLPDVKLPEQLKATTDLKEAVNGAEAVVVVVPSHAVRKAAKDLAEVLETDTLVVSATKGLEENTYLRMSEVLAQELPAEFEDKITVLSGPSHAEEVIKNHPTTVVAANEDKKMAQQVQDMFMNDQLRVYTNPDAVGVELGAAVKNIIAIGAGIASGLGYGDNALAALVTRGITEIKRLGVELGAKSMTFAGLTGLGDLIVTCTSQHSRNRRLGYKIGAGKSLEEALDEMKMVAEGVKTAKAVYEVAEKHGIDMPISNQVYNILFNDKDPRQSVNDLMMRGKKHEIEEVAKEQSW</sequence>
<dbReference type="Gene3D" id="3.40.50.720">
    <property type="entry name" value="NAD(P)-binding Rossmann-like Domain"/>
    <property type="match status" value="1"/>
</dbReference>
<dbReference type="PROSITE" id="PS00430">
    <property type="entry name" value="TONB_DEPENDENT_REC_1"/>
    <property type="match status" value="1"/>
</dbReference>
<feature type="binding site" evidence="13">
    <location>
        <position position="12"/>
    </location>
    <ligand>
        <name>NADPH</name>
        <dbReference type="ChEBI" id="CHEBI:57783"/>
    </ligand>
</feature>
<name>A0A938XSG6_9FIRM</name>
<dbReference type="GO" id="GO:0008654">
    <property type="term" value="P:phospholipid biosynthetic process"/>
    <property type="evidence" value="ECO:0007669"/>
    <property type="project" value="UniProtKB-KW"/>
</dbReference>
<dbReference type="PROSITE" id="PS00957">
    <property type="entry name" value="NAD_G3PDH"/>
    <property type="match status" value="1"/>
</dbReference>
<evidence type="ECO:0000313" key="21">
    <source>
        <dbReference type="Proteomes" id="UP000774000"/>
    </source>
</evidence>
<feature type="binding site" evidence="13">
    <location>
        <position position="282"/>
    </location>
    <ligand>
        <name>NADPH</name>
        <dbReference type="ChEBI" id="CHEBI:57783"/>
    </ligand>
</feature>
<feature type="binding site" evidence="13">
    <location>
        <position position="13"/>
    </location>
    <ligand>
        <name>NADPH</name>
        <dbReference type="ChEBI" id="CHEBI:57783"/>
    </ligand>
</feature>
<dbReference type="InterPro" id="IPR036291">
    <property type="entry name" value="NAD(P)-bd_dom_sf"/>
</dbReference>
<dbReference type="NCBIfam" id="NF000940">
    <property type="entry name" value="PRK00094.1-2"/>
    <property type="match status" value="1"/>
</dbReference>
<feature type="binding site" evidence="16">
    <location>
        <position position="256"/>
    </location>
    <ligand>
        <name>NAD(+)</name>
        <dbReference type="ChEBI" id="CHEBI:57540"/>
    </ligand>
</feature>
<dbReference type="NCBIfam" id="NF000942">
    <property type="entry name" value="PRK00094.1-4"/>
    <property type="match status" value="1"/>
</dbReference>
<dbReference type="GO" id="GO:0051287">
    <property type="term" value="F:NAD binding"/>
    <property type="evidence" value="ECO:0007669"/>
    <property type="project" value="InterPro"/>
</dbReference>
<comment type="catalytic activity">
    <reaction evidence="9">
        <text>sn-glycerol 3-phosphate + NADP(+) = dihydroxyacetone phosphate + NADPH + H(+)</text>
        <dbReference type="Rhea" id="RHEA:11096"/>
        <dbReference type="ChEBI" id="CHEBI:15378"/>
        <dbReference type="ChEBI" id="CHEBI:57597"/>
        <dbReference type="ChEBI" id="CHEBI:57642"/>
        <dbReference type="ChEBI" id="CHEBI:57783"/>
        <dbReference type="ChEBI" id="CHEBI:58349"/>
        <dbReference type="EC" id="1.1.1.94"/>
    </reaction>
    <physiologicalReaction direction="right-to-left" evidence="9">
        <dbReference type="Rhea" id="RHEA:11098"/>
    </physiologicalReaction>
</comment>
<dbReference type="Pfam" id="PF07479">
    <property type="entry name" value="NAD_Gly3P_dh_C"/>
    <property type="match status" value="1"/>
</dbReference>
<dbReference type="GO" id="GO:0046168">
    <property type="term" value="P:glycerol-3-phosphate catabolic process"/>
    <property type="evidence" value="ECO:0007669"/>
    <property type="project" value="InterPro"/>
</dbReference>
<dbReference type="FunFam" id="1.10.1040.10:FF:000001">
    <property type="entry name" value="Glycerol-3-phosphate dehydrogenase [NAD(P)+]"/>
    <property type="match status" value="1"/>
</dbReference>
<evidence type="ECO:0000256" key="14">
    <source>
        <dbReference type="PIRSR" id="PIRSR000114-1"/>
    </source>
</evidence>
<dbReference type="SUPFAM" id="SSF48179">
    <property type="entry name" value="6-phosphogluconate dehydrogenase C-terminal domain-like"/>
    <property type="match status" value="1"/>
</dbReference>
<keyword evidence="2 13" id="KW-0444">Lipid biosynthesis</keyword>
<feature type="domain" description="Glycerol-3-phosphate dehydrogenase NAD-dependent C-terminal" evidence="19">
    <location>
        <begin position="181"/>
        <end position="321"/>
    </location>
</feature>
<evidence type="ECO:0000256" key="17">
    <source>
        <dbReference type="RuleBase" id="RU000437"/>
    </source>
</evidence>
<feature type="domain" description="Glycerol-3-phosphate dehydrogenase NAD-dependent N-terminal" evidence="18">
    <location>
        <begin position="4"/>
        <end position="162"/>
    </location>
</feature>
<keyword evidence="8 13" id="KW-1208">Phospholipid metabolism</keyword>
<evidence type="ECO:0000256" key="10">
    <source>
        <dbReference type="ARBA" id="ARBA00066687"/>
    </source>
</evidence>
<feature type="binding site" evidence="13">
    <location>
        <position position="141"/>
    </location>
    <ligand>
        <name>NADPH</name>
        <dbReference type="ChEBI" id="CHEBI:57783"/>
    </ligand>
</feature>
<feature type="binding site" evidence="13">
    <location>
        <position position="245"/>
    </location>
    <ligand>
        <name>sn-glycerol 3-phosphate</name>
        <dbReference type="ChEBI" id="CHEBI:57597"/>
    </ligand>
</feature>
<evidence type="ECO:0000256" key="11">
    <source>
        <dbReference type="ARBA" id="ARBA00069372"/>
    </source>
</evidence>
<keyword evidence="13" id="KW-0963">Cytoplasm</keyword>
<comment type="caution">
    <text evidence="13">Lacks conserved residue(s) required for the propagation of feature annotation.</text>
</comment>
<dbReference type="SUPFAM" id="SSF51735">
    <property type="entry name" value="NAD(P)-binding Rossmann-fold domains"/>
    <property type="match status" value="1"/>
</dbReference>
<keyword evidence="21" id="KW-1185">Reference proteome</keyword>
<dbReference type="FunFam" id="3.40.50.720:FF:000019">
    <property type="entry name" value="Glycerol-3-phosphate dehydrogenase [NAD(P)+]"/>
    <property type="match status" value="1"/>
</dbReference>
<keyword evidence="3 13" id="KW-0521">NADP</keyword>
<evidence type="ECO:0000256" key="9">
    <source>
        <dbReference type="ARBA" id="ARBA00052716"/>
    </source>
</evidence>
<evidence type="ECO:0000256" key="13">
    <source>
        <dbReference type="HAMAP-Rule" id="MF_00394"/>
    </source>
</evidence>
<feature type="binding site" evidence="13">
    <location>
        <position position="257"/>
    </location>
    <ligand>
        <name>sn-glycerol 3-phosphate</name>
        <dbReference type="ChEBI" id="CHEBI:57597"/>
    </ligand>
</feature>
<dbReference type="Pfam" id="PF01210">
    <property type="entry name" value="NAD_Gly3P_dh_N"/>
    <property type="match status" value="1"/>
</dbReference>
<evidence type="ECO:0000256" key="5">
    <source>
        <dbReference type="ARBA" id="ARBA00023027"/>
    </source>
</evidence>
<dbReference type="InterPro" id="IPR006168">
    <property type="entry name" value="G3P_DH_NAD-dep"/>
</dbReference>
<feature type="binding site" evidence="13">
    <location>
        <position position="137"/>
    </location>
    <ligand>
        <name>sn-glycerol 3-phosphate</name>
        <dbReference type="ChEBI" id="CHEBI:57597"/>
    </ligand>
</feature>
<feature type="binding site" evidence="15">
    <location>
        <position position="106"/>
    </location>
    <ligand>
        <name>substrate</name>
    </ligand>
</feature>
<feature type="binding site" evidence="13">
    <location>
        <position position="49"/>
    </location>
    <ligand>
        <name>NADPH</name>
        <dbReference type="ChEBI" id="CHEBI:57783"/>
    </ligand>
</feature>
<feature type="binding site" evidence="13">
    <location>
        <position position="255"/>
    </location>
    <ligand>
        <name>sn-glycerol 3-phosphate</name>
        <dbReference type="ChEBI" id="CHEBI:57597"/>
    </ligand>
</feature>
<feature type="binding site" evidence="13">
    <location>
        <position position="256"/>
    </location>
    <ligand>
        <name>sn-glycerol 3-phosphate</name>
        <dbReference type="ChEBI" id="CHEBI:57597"/>
    </ligand>
</feature>
<comment type="similarity">
    <text evidence="1 13 17">Belongs to the NAD-dependent glycerol-3-phosphate dehydrogenase family.</text>
</comment>
<dbReference type="InterPro" id="IPR011128">
    <property type="entry name" value="G3P_DH_NAD-dep_N"/>
</dbReference>
<feature type="binding site" evidence="16">
    <location>
        <begin position="9"/>
        <end position="14"/>
    </location>
    <ligand>
        <name>NAD(+)</name>
        <dbReference type="ChEBI" id="CHEBI:57540"/>
    </ligand>
</feature>
<dbReference type="InterPro" id="IPR006109">
    <property type="entry name" value="G3P_DH_NAD-dep_C"/>
</dbReference>
<dbReference type="GO" id="GO:0047952">
    <property type="term" value="F:glycerol-3-phosphate dehydrogenase [NAD(P)+] activity"/>
    <property type="evidence" value="ECO:0007669"/>
    <property type="project" value="UniProtKB-UniRule"/>
</dbReference>
<comment type="function">
    <text evidence="13">Catalyzes the reduction of the glycolytic intermediate dihydroxyacetone phosphate (DHAP) to sn-glycerol 3-phosphate (G3P), the key precursor for phospholipid synthesis.</text>
</comment>
<feature type="binding site" evidence="13">
    <location>
        <position position="192"/>
    </location>
    <ligand>
        <name>sn-glycerol 3-phosphate</name>
        <dbReference type="ChEBI" id="CHEBI:57597"/>
    </ligand>
</feature>
<evidence type="ECO:0000256" key="2">
    <source>
        <dbReference type="ARBA" id="ARBA00022516"/>
    </source>
</evidence>
<keyword evidence="6 13" id="KW-0443">Lipid metabolism</keyword>
<dbReference type="HAMAP" id="MF_00394">
    <property type="entry name" value="NAD_Glyc3P_dehydrog"/>
    <property type="match status" value="1"/>
</dbReference>
<evidence type="ECO:0000256" key="7">
    <source>
        <dbReference type="ARBA" id="ARBA00023209"/>
    </source>
</evidence>
<organism evidence="20 21">
    <name type="scientific">Halanaerobacter jeridensis</name>
    <dbReference type="NCBI Taxonomy" id="706427"/>
    <lineage>
        <taxon>Bacteria</taxon>
        <taxon>Bacillati</taxon>
        <taxon>Bacillota</taxon>
        <taxon>Clostridia</taxon>
        <taxon>Halanaerobiales</taxon>
        <taxon>Halobacteroidaceae</taxon>
        <taxon>Halanaerobacter</taxon>
    </lineage>
</organism>
<evidence type="ECO:0000256" key="15">
    <source>
        <dbReference type="PIRSR" id="PIRSR000114-2"/>
    </source>
</evidence>
<reference evidence="20" key="1">
    <citation type="submission" date="2021-01" db="EMBL/GenBank/DDBJ databases">
        <title>Genomic Encyclopedia of Type Strains, Phase IV (KMG-IV): sequencing the most valuable type-strain genomes for metagenomic binning, comparative biology and taxonomic classification.</title>
        <authorList>
            <person name="Goeker M."/>
        </authorList>
    </citation>
    <scope>NUCLEOTIDE SEQUENCE</scope>
    <source>
        <strain evidence="20">DSM 23230</strain>
    </source>
</reference>
<feature type="binding site" evidence="13">
    <location>
        <position position="280"/>
    </location>
    <ligand>
        <name>NADPH</name>
        <dbReference type="ChEBI" id="CHEBI:57783"/>
    </ligand>
</feature>
<feature type="binding site" evidence="15">
    <location>
        <begin position="256"/>
        <end position="257"/>
    </location>
    <ligand>
        <name>substrate</name>
    </ligand>
</feature>
<dbReference type="GO" id="GO:0005975">
    <property type="term" value="P:carbohydrate metabolic process"/>
    <property type="evidence" value="ECO:0007669"/>
    <property type="project" value="InterPro"/>
</dbReference>
<dbReference type="PIRSF" id="PIRSF000114">
    <property type="entry name" value="Glycerol-3-P_dh"/>
    <property type="match status" value="1"/>
</dbReference>
<feature type="binding site" evidence="13">
    <location>
        <position position="106"/>
    </location>
    <ligand>
        <name>sn-glycerol 3-phosphate</name>
        <dbReference type="ChEBI" id="CHEBI:57597"/>
    </ligand>
</feature>
<comment type="catalytic activity">
    <reaction evidence="13">
        <text>sn-glycerol 3-phosphate + NAD(+) = dihydroxyacetone phosphate + NADH + H(+)</text>
        <dbReference type="Rhea" id="RHEA:11092"/>
        <dbReference type="ChEBI" id="CHEBI:15378"/>
        <dbReference type="ChEBI" id="CHEBI:57540"/>
        <dbReference type="ChEBI" id="CHEBI:57597"/>
        <dbReference type="ChEBI" id="CHEBI:57642"/>
        <dbReference type="ChEBI" id="CHEBI:57945"/>
        <dbReference type="EC" id="1.1.1.94"/>
    </reaction>
</comment>
<feature type="binding site" evidence="13">
    <location>
        <position position="106"/>
    </location>
    <ligand>
        <name>NADPH</name>
        <dbReference type="ChEBI" id="CHEBI:57783"/>
    </ligand>
</feature>
<dbReference type="InterPro" id="IPR010916">
    <property type="entry name" value="TonB_box_CS"/>
</dbReference>
<comment type="pathway">
    <text evidence="13">Membrane lipid metabolism; glycerophospholipid metabolism.</text>
</comment>
<evidence type="ECO:0000259" key="19">
    <source>
        <dbReference type="Pfam" id="PF07479"/>
    </source>
</evidence>
<evidence type="ECO:0000256" key="16">
    <source>
        <dbReference type="PIRSR" id="PIRSR000114-3"/>
    </source>
</evidence>
<evidence type="ECO:0000313" key="20">
    <source>
        <dbReference type="EMBL" id="MBM7556009.1"/>
    </source>
</evidence>
<evidence type="ECO:0000256" key="8">
    <source>
        <dbReference type="ARBA" id="ARBA00023264"/>
    </source>
</evidence>
<comment type="subcellular location">
    <subcellularLocation>
        <location evidence="13">Cytoplasm</location>
    </subcellularLocation>
</comment>
<feature type="active site" description="Proton acceptor" evidence="13 14">
    <location>
        <position position="192"/>
    </location>
</feature>
<proteinExistence type="inferred from homology"/>
<protein>
    <recommendedName>
        <fullName evidence="11 13">Glycerol-3-phosphate dehydrogenase [NAD(P)+]</fullName>
        <ecNumber evidence="10 13">1.1.1.94</ecNumber>
    </recommendedName>
    <alternativeName>
        <fullName evidence="13">NAD(P)(+)-dependent glycerol-3-phosphate dehydrogenase</fullName>
    </alternativeName>
    <alternativeName>
        <fullName evidence="12 13">NAD(P)H-dependent dihydroxyacetone-phosphate reductase</fullName>
    </alternativeName>
</protein>
<comment type="caution">
    <text evidence="20">The sequence shown here is derived from an EMBL/GenBank/DDBJ whole genome shotgun (WGS) entry which is preliminary data.</text>
</comment>
<dbReference type="NCBIfam" id="NF000941">
    <property type="entry name" value="PRK00094.1-3"/>
    <property type="match status" value="1"/>
</dbReference>